<dbReference type="EMBL" id="DTLI01000220">
    <property type="protein sequence ID" value="HHS53024.1"/>
    <property type="molecule type" value="Genomic_DNA"/>
</dbReference>
<evidence type="ECO:0000256" key="5">
    <source>
        <dbReference type="ARBA" id="ARBA00022741"/>
    </source>
</evidence>
<comment type="pathway">
    <text evidence="2">Purine metabolism; GMP biosynthesis; GMP from XMP (L-Gln route): step 1/1.</text>
</comment>
<evidence type="ECO:0000256" key="3">
    <source>
        <dbReference type="ARBA" id="ARBA00012746"/>
    </source>
</evidence>
<evidence type="ECO:0000313" key="12">
    <source>
        <dbReference type="EMBL" id="HHS53024.1"/>
    </source>
</evidence>
<dbReference type="AlphaFoldDB" id="A0A7C6AB78"/>
<sequence length="320" mass="36030">MINEIKTSQLKPKEFINNKINEIKSLIGQGIAFCALSGGVDSSVTAVLGHKALGDRLKCYFLQNGLMRENEAETVVATFQKLGIKVNVYNCEDKFFNALKGKRDPEEKRQAITDTFYQEVFPQIMNEIGAQYLFQGTIYTDIEETVAGIKRQHNVLEQVGIDTLVKYGYKVVEPLVELRKDGVRKIGKALGLPATIFNRIPFPGPALAARVIGEVTREKIAMVRKATAIVEKEMKDIRAFQYLAILHEDMITGIKDKKRKFGYQIELRCWESKDATVAKPKRLSFAKLEKIADKICRLIPDVVSVTYNITKKPPSTIEAV</sequence>
<keyword evidence="9" id="KW-0315">Glutamine amidotransferase</keyword>
<evidence type="ECO:0000256" key="9">
    <source>
        <dbReference type="ARBA" id="ARBA00022962"/>
    </source>
</evidence>
<comment type="function">
    <text evidence="1">Catalyzes the synthesis of GMP from XMP.</text>
</comment>
<dbReference type="GO" id="GO:0005524">
    <property type="term" value="F:ATP binding"/>
    <property type="evidence" value="ECO:0007669"/>
    <property type="project" value="UniProtKB-UniRule"/>
</dbReference>
<dbReference type="SUPFAM" id="SSF52402">
    <property type="entry name" value="Adenine nucleotide alpha hydrolases-like"/>
    <property type="match status" value="1"/>
</dbReference>
<keyword evidence="4" id="KW-0436">Ligase</keyword>
<dbReference type="PANTHER" id="PTHR11922:SF2">
    <property type="entry name" value="GMP SYNTHASE [GLUTAMINE-HYDROLYZING]"/>
    <property type="match status" value="1"/>
</dbReference>
<proteinExistence type="predicted"/>
<dbReference type="InterPro" id="IPR025777">
    <property type="entry name" value="GMPS_ATP_PPase_dom"/>
</dbReference>
<reference evidence="12" key="1">
    <citation type="journal article" date="2020" name="mSystems">
        <title>Genome- and Community-Level Interaction Insights into Carbon Utilization and Element Cycling Functions of Hydrothermarchaeota in Hydrothermal Sediment.</title>
        <authorList>
            <person name="Zhou Z."/>
            <person name="Liu Y."/>
            <person name="Xu W."/>
            <person name="Pan J."/>
            <person name="Luo Z.H."/>
            <person name="Li M."/>
        </authorList>
    </citation>
    <scope>NUCLEOTIDE SEQUENCE [LARGE SCALE GENOMIC DNA]</scope>
    <source>
        <strain evidence="12">SpSt-876</strain>
    </source>
</reference>
<dbReference type="InterPro" id="IPR001674">
    <property type="entry name" value="GMP_synth_C"/>
</dbReference>
<evidence type="ECO:0000259" key="11">
    <source>
        <dbReference type="PROSITE" id="PS51553"/>
    </source>
</evidence>
<evidence type="ECO:0000256" key="6">
    <source>
        <dbReference type="ARBA" id="ARBA00022749"/>
    </source>
</evidence>
<dbReference type="CDD" id="cd01997">
    <property type="entry name" value="GMP_synthase_C"/>
    <property type="match status" value="1"/>
</dbReference>
<evidence type="ECO:0000256" key="1">
    <source>
        <dbReference type="ARBA" id="ARBA00002332"/>
    </source>
</evidence>
<dbReference type="Gene3D" id="3.30.300.10">
    <property type="match status" value="1"/>
</dbReference>
<name>A0A7C6AB78_UNCW3</name>
<evidence type="ECO:0000256" key="2">
    <source>
        <dbReference type="ARBA" id="ARBA00005153"/>
    </source>
</evidence>
<dbReference type="PANTHER" id="PTHR11922">
    <property type="entry name" value="GMP SYNTHASE-RELATED"/>
    <property type="match status" value="1"/>
</dbReference>
<dbReference type="EC" id="6.3.5.2" evidence="3"/>
<evidence type="ECO:0000256" key="10">
    <source>
        <dbReference type="PROSITE-ProRule" id="PRU00886"/>
    </source>
</evidence>
<dbReference type="Pfam" id="PF00958">
    <property type="entry name" value="GMP_synt_C"/>
    <property type="match status" value="1"/>
</dbReference>
<dbReference type="PROSITE" id="PS51553">
    <property type="entry name" value="GMPS_ATP_PPASE"/>
    <property type="match status" value="1"/>
</dbReference>
<evidence type="ECO:0000256" key="7">
    <source>
        <dbReference type="ARBA" id="ARBA00022755"/>
    </source>
</evidence>
<dbReference type="Pfam" id="PF02540">
    <property type="entry name" value="NAD_synthase"/>
    <property type="match status" value="1"/>
</dbReference>
<gene>
    <name evidence="12" type="ORF">ENW73_09290</name>
</gene>
<organism evidence="12">
    <name type="scientific">candidate division WOR-3 bacterium</name>
    <dbReference type="NCBI Taxonomy" id="2052148"/>
    <lineage>
        <taxon>Bacteria</taxon>
        <taxon>Bacteria division WOR-3</taxon>
    </lineage>
</organism>
<dbReference type="GO" id="GO:0005829">
    <property type="term" value="C:cytosol"/>
    <property type="evidence" value="ECO:0007669"/>
    <property type="project" value="TreeGrafter"/>
</dbReference>
<keyword evidence="6 10" id="KW-0332">GMP biosynthesis</keyword>
<dbReference type="SUPFAM" id="SSF54810">
    <property type="entry name" value="GMP synthetase C-terminal dimerisation domain"/>
    <property type="match status" value="1"/>
</dbReference>
<dbReference type="Gene3D" id="3.40.50.620">
    <property type="entry name" value="HUPs"/>
    <property type="match status" value="1"/>
</dbReference>
<accession>A0A7C6AB78</accession>
<keyword evidence="5 10" id="KW-0547">Nucleotide-binding</keyword>
<comment type="caution">
    <text evidence="12">The sequence shown here is derived from an EMBL/GenBank/DDBJ whole genome shotgun (WGS) entry which is preliminary data.</text>
</comment>
<dbReference type="GO" id="GO:0003921">
    <property type="term" value="F:GMP synthase activity"/>
    <property type="evidence" value="ECO:0007669"/>
    <property type="project" value="InterPro"/>
</dbReference>
<evidence type="ECO:0000256" key="4">
    <source>
        <dbReference type="ARBA" id="ARBA00022598"/>
    </source>
</evidence>
<keyword evidence="8 10" id="KW-0067">ATP-binding</keyword>
<dbReference type="UniPathway" id="UPA00189">
    <property type="reaction ID" value="UER00296"/>
</dbReference>
<dbReference type="InterPro" id="IPR022310">
    <property type="entry name" value="NAD/GMP_synthase"/>
</dbReference>
<feature type="domain" description="GMPS ATP-PPase" evidence="11">
    <location>
        <begin position="10"/>
        <end position="199"/>
    </location>
</feature>
<evidence type="ECO:0000256" key="8">
    <source>
        <dbReference type="ARBA" id="ARBA00022840"/>
    </source>
</evidence>
<protein>
    <recommendedName>
        <fullName evidence="3">GMP synthase (glutamine-hydrolyzing)</fullName>
        <ecNumber evidence="3">6.3.5.2</ecNumber>
    </recommendedName>
</protein>
<keyword evidence="7 10" id="KW-0658">Purine biosynthesis</keyword>
<dbReference type="InterPro" id="IPR014729">
    <property type="entry name" value="Rossmann-like_a/b/a_fold"/>
</dbReference>
<feature type="binding site" evidence="10">
    <location>
        <begin position="37"/>
        <end position="43"/>
    </location>
    <ligand>
        <name>ATP</name>
        <dbReference type="ChEBI" id="CHEBI:30616"/>
    </ligand>
</feature>